<reference evidence="3" key="1">
    <citation type="journal article" date="2017" name="Nat. Microbiol.">
        <title>Global analysis of biosynthetic gene clusters reveals vast potential of secondary metabolite production in Penicillium species.</title>
        <authorList>
            <person name="Nielsen J.C."/>
            <person name="Grijseels S."/>
            <person name="Prigent S."/>
            <person name="Ji B."/>
            <person name="Dainat J."/>
            <person name="Nielsen K.F."/>
            <person name="Frisvad J.C."/>
            <person name="Workman M."/>
            <person name="Nielsen J."/>
        </authorList>
    </citation>
    <scope>NUCLEOTIDE SEQUENCE [LARGE SCALE GENOMIC DNA]</scope>
    <source>
        <strain evidence="3">IBT 11843</strain>
    </source>
</reference>
<keyword evidence="3" id="KW-1185">Reference proteome</keyword>
<feature type="region of interest" description="Disordered" evidence="1">
    <location>
        <begin position="294"/>
        <end position="315"/>
    </location>
</feature>
<sequence>MNVEPKLSVPVVKATASVDEIVAALKLAGGVIIRNAVGQAALDQIEVDVRPGLEQDTAWSGSFFPSQTRRTCAALQKSPTYAREIVMHPLFQGASNRMLTEKQWFWSGNEKQWTVSRPQLSNTIVFSIGPGASAQPLHRDDSIHQRYAHFAEVYPSGREGNQRDSSIGFFVAGKKATKANGATRFIPGSHLWDQNAPPNEDLCEFAEMERGDAFMMLASCFHGGSANNTTDEERLIFSTFMTKGYLRQEENMYLSVDMDVMRKYPVDIQKIAGYSLSEPFLGWVDSTDPRKLLDPNIPDNTDMWTGAKEPADPWI</sequence>
<dbReference type="STRING" id="69771.A0A1V6PBW5"/>
<dbReference type="SUPFAM" id="SSF51197">
    <property type="entry name" value="Clavaminate synthase-like"/>
    <property type="match status" value="1"/>
</dbReference>
<dbReference type="Gene3D" id="2.60.120.620">
    <property type="entry name" value="q2cbj1_9rhob like domain"/>
    <property type="match status" value="1"/>
</dbReference>
<dbReference type="AlphaFoldDB" id="A0A1V6PBW5"/>
<organism evidence="2 3">
    <name type="scientific">Penicillium decumbens</name>
    <dbReference type="NCBI Taxonomy" id="69771"/>
    <lineage>
        <taxon>Eukaryota</taxon>
        <taxon>Fungi</taxon>
        <taxon>Dikarya</taxon>
        <taxon>Ascomycota</taxon>
        <taxon>Pezizomycotina</taxon>
        <taxon>Eurotiomycetes</taxon>
        <taxon>Eurotiomycetidae</taxon>
        <taxon>Eurotiales</taxon>
        <taxon>Aspergillaceae</taxon>
        <taxon>Penicillium</taxon>
    </lineage>
</organism>
<dbReference type="EMBL" id="MDYL01000010">
    <property type="protein sequence ID" value="OQD74511.1"/>
    <property type="molecule type" value="Genomic_DNA"/>
</dbReference>
<dbReference type="Proteomes" id="UP000191522">
    <property type="component" value="Unassembled WGS sequence"/>
</dbReference>
<accession>A0A1V6PBW5</accession>
<gene>
    <name evidence="2" type="ORF">PENDEC_c010G02115</name>
</gene>
<evidence type="ECO:0000256" key="1">
    <source>
        <dbReference type="SAM" id="MobiDB-lite"/>
    </source>
</evidence>
<dbReference type="OrthoDB" id="445007at2759"/>
<name>A0A1V6PBW5_PENDC</name>
<evidence type="ECO:0000313" key="3">
    <source>
        <dbReference type="Proteomes" id="UP000191522"/>
    </source>
</evidence>
<protein>
    <submittedName>
        <fullName evidence="2">Uncharacterized protein</fullName>
    </submittedName>
</protein>
<dbReference type="Pfam" id="PF05721">
    <property type="entry name" value="PhyH"/>
    <property type="match status" value="1"/>
</dbReference>
<dbReference type="InterPro" id="IPR008775">
    <property type="entry name" value="Phytyl_CoA_dOase-like"/>
</dbReference>
<evidence type="ECO:0000313" key="2">
    <source>
        <dbReference type="EMBL" id="OQD74511.1"/>
    </source>
</evidence>
<dbReference type="OMA" id="HRDDSIH"/>
<comment type="caution">
    <text evidence="2">The sequence shown here is derived from an EMBL/GenBank/DDBJ whole genome shotgun (WGS) entry which is preliminary data.</text>
</comment>
<proteinExistence type="predicted"/>